<name>A0A6L9L9S7_9BACT</name>
<evidence type="ECO:0000313" key="3">
    <source>
        <dbReference type="EMBL" id="NDU97210.1"/>
    </source>
</evidence>
<accession>A0A6L9L9S7</accession>
<gene>
    <name evidence="3" type="ORF">GK108_20165</name>
</gene>
<dbReference type="EMBL" id="JAAFZH010000010">
    <property type="protein sequence ID" value="NDU97210.1"/>
    <property type="molecule type" value="Genomic_DNA"/>
</dbReference>
<evidence type="ECO:0000313" key="4">
    <source>
        <dbReference type="Proteomes" id="UP000474175"/>
    </source>
</evidence>
<keyword evidence="4" id="KW-1185">Reference proteome</keyword>
<comment type="caution">
    <text evidence="3">The sequence shown here is derived from an EMBL/GenBank/DDBJ whole genome shotgun (WGS) entry which is preliminary data.</text>
</comment>
<feature type="transmembrane region" description="Helical" evidence="2">
    <location>
        <begin position="112"/>
        <end position="130"/>
    </location>
</feature>
<keyword evidence="2" id="KW-0812">Transmembrane</keyword>
<keyword evidence="2" id="KW-0472">Membrane</keyword>
<sequence length="197" mass="22882">MERDQKIANLLNRIQYHSINVPFDLSIYLRELGEDTNEIDEILKRVIDENFIIPATAYGNNFYYLTHAGKRMGLSNSYVNDQLKKDQEIIKLKDRERILAERENEDRKWKNLNNYITIISALGTLAIGVWNTSLNNDMDDVLQNLDTVKLKLDSLTYNIEILKKNSKSSTMDSSKKSEINKTMSTINKENKKNLPVH</sequence>
<dbReference type="RefSeq" id="WP_163952434.1">
    <property type="nucleotide sequence ID" value="NZ_JAAFZH010000010.1"/>
</dbReference>
<evidence type="ECO:0000256" key="1">
    <source>
        <dbReference type="SAM" id="MobiDB-lite"/>
    </source>
</evidence>
<organism evidence="3 4">
    <name type="scientific">Spirosoma terrae</name>
    <dbReference type="NCBI Taxonomy" id="1968276"/>
    <lineage>
        <taxon>Bacteria</taxon>
        <taxon>Pseudomonadati</taxon>
        <taxon>Bacteroidota</taxon>
        <taxon>Cytophagia</taxon>
        <taxon>Cytophagales</taxon>
        <taxon>Cytophagaceae</taxon>
        <taxon>Spirosoma</taxon>
    </lineage>
</organism>
<keyword evidence="2" id="KW-1133">Transmembrane helix</keyword>
<reference evidence="3 4" key="1">
    <citation type="submission" date="2020-02" db="EMBL/GenBank/DDBJ databases">
        <title>Draft genome sequence of two Spirosoma agri KCTC 52727 and Spirosoma terrae KCTC 52035.</title>
        <authorList>
            <person name="Rojas J."/>
            <person name="Ambika Manirajan B."/>
            <person name="Suarez C."/>
            <person name="Ratering S."/>
            <person name="Schnell S."/>
        </authorList>
    </citation>
    <scope>NUCLEOTIDE SEQUENCE [LARGE SCALE GENOMIC DNA]</scope>
    <source>
        <strain evidence="3 4">KCTC 52035</strain>
    </source>
</reference>
<proteinExistence type="predicted"/>
<protein>
    <submittedName>
        <fullName evidence="3">Uncharacterized protein</fullName>
    </submittedName>
</protein>
<feature type="region of interest" description="Disordered" evidence="1">
    <location>
        <begin position="169"/>
        <end position="197"/>
    </location>
</feature>
<feature type="compositionally biased region" description="Basic and acidic residues" evidence="1">
    <location>
        <begin position="188"/>
        <end position="197"/>
    </location>
</feature>
<dbReference type="Proteomes" id="UP000474175">
    <property type="component" value="Unassembled WGS sequence"/>
</dbReference>
<evidence type="ECO:0000256" key="2">
    <source>
        <dbReference type="SAM" id="Phobius"/>
    </source>
</evidence>
<dbReference type="AlphaFoldDB" id="A0A6L9L9S7"/>